<feature type="non-terminal residue" evidence="3">
    <location>
        <position position="220"/>
    </location>
</feature>
<dbReference type="InterPro" id="IPR036179">
    <property type="entry name" value="Ig-like_dom_sf"/>
</dbReference>
<feature type="non-terminal residue" evidence="3">
    <location>
        <position position="1"/>
    </location>
</feature>
<reference evidence="3" key="1">
    <citation type="submission" date="2020-11" db="EMBL/GenBank/DDBJ databases">
        <authorList>
            <person name="Tran Van P."/>
        </authorList>
    </citation>
    <scope>NUCLEOTIDE SEQUENCE</scope>
</reference>
<dbReference type="AlphaFoldDB" id="A0A7R9MGP1"/>
<dbReference type="PROSITE" id="PS50835">
    <property type="entry name" value="IG_LIKE"/>
    <property type="match status" value="2"/>
</dbReference>
<dbReference type="EMBL" id="CAJPVJ010018595">
    <property type="protein sequence ID" value="CAG2177015.1"/>
    <property type="molecule type" value="Genomic_DNA"/>
</dbReference>
<evidence type="ECO:0000256" key="1">
    <source>
        <dbReference type="ARBA" id="ARBA00023157"/>
    </source>
</evidence>
<dbReference type="Pfam" id="PF08205">
    <property type="entry name" value="C2-set_2"/>
    <property type="match status" value="1"/>
</dbReference>
<dbReference type="EMBL" id="OC933420">
    <property type="protein sequence ID" value="CAD7659877.1"/>
    <property type="molecule type" value="Genomic_DNA"/>
</dbReference>
<dbReference type="Gene3D" id="2.60.40.10">
    <property type="entry name" value="Immunoglobulins"/>
    <property type="match status" value="2"/>
</dbReference>
<dbReference type="InterPro" id="IPR013162">
    <property type="entry name" value="CD80_C2-set"/>
</dbReference>
<gene>
    <name evidence="3" type="ORF">ONB1V03_LOCUS16448</name>
</gene>
<feature type="domain" description="Ig-like" evidence="2">
    <location>
        <begin position="112"/>
        <end position="203"/>
    </location>
</feature>
<dbReference type="SUPFAM" id="SSF48726">
    <property type="entry name" value="Immunoglobulin"/>
    <property type="match status" value="1"/>
</dbReference>
<name>A0A7R9MGP1_9ACAR</name>
<keyword evidence="1" id="KW-1015">Disulfide bond</keyword>
<dbReference type="PANTHER" id="PTHR21261:SF15">
    <property type="entry name" value="BEATEN PATH IIIA, ISOFORM D-RELATED"/>
    <property type="match status" value="1"/>
</dbReference>
<dbReference type="Proteomes" id="UP000728032">
    <property type="component" value="Unassembled WGS sequence"/>
</dbReference>
<evidence type="ECO:0000313" key="3">
    <source>
        <dbReference type="EMBL" id="CAD7659877.1"/>
    </source>
</evidence>
<evidence type="ECO:0000313" key="4">
    <source>
        <dbReference type="Proteomes" id="UP000728032"/>
    </source>
</evidence>
<proteinExistence type="predicted"/>
<sequence>KLNKGFPGVQVDNIWSLTVKNLVVPPTVFVGQSVKLSCNYELNGDRLSTIKWLKDDKEFYRYGPKGLIAHYTMPGIDIDLARSSDSSVFLKHVNIHSDGSYRWVRVPPESGPSITSSRLEYRVGDIVSLKCVSSKSKPSATLMWHINEQRRDSEYDIVNTTQSYGEGLESSGLTLKFVAQYKHYRDGRLGFKCTAITPTIYITSDAVFTDTDQPPPTINP</sequence>
<dbReference type="PANTHER" id="PTHR21261">
    <property type="entry name" value="BEAT PROTEIN"/>
    <property type="match status" value="1"/>
</dbReference>
<keyword evidence="4" id="KW-1185">Reference proteome</keyword>
<accession>A0A7R9MGP1</accession>
<evidence type="ECO:0000259" key="2">
    <source>
        <dbReference type="PROSITE" id="PS50835"/>
    </source>
</evidence>
<dbReference type="InterPro" id="IPR013783">
    <property type="entry name" value="Ig-like_fold"/>
</dbReference>
<dbReference type="OrthoDB" id="10015491at2759"/>
<dbReference type="InterPro" id="IPR007110">
    <property type="entry name" value="Ig-like_dom"/>
</dbReference>
<protein>
    <recommendedName>
        <fullName evidence="2">Ig-like domain-containing protein</fullName>
    </recommendedName>
</protein>
<organism evidence="3">
    <name type="scientific">Oppiella nova</name>
    <dbReference type="NCBI Taxonomy" id="334625"/>
    <lineage>
        <taxon>Eukaryota</taxon>
        <taxon>Metazoa</taxon>
        <taxon>Ecdysozoa</taxon>
        <taxon>Arthropoda</taxon>
        <taxon>Chelicerata</taxon>
        <taxon>Arachnida</taxon>
        <taxon>Acari</taxon>
        <taxon>Acariformes</taxon>
        <taxon>Sarcoptiformes</taxon>
        <taxon>Oribatida</taxon>
        <taxon>Brachypylina</taxon>
        <taxon>Oppioidea</taxon>
        <taxon>Oppiidae</taxon>
        <taxon>Oppiella</taxon>
    </lineage>
</organism>
<feature type="domain" description="Ig-like" evidence="2">
    <location>
        <begin position="7"/>
        <end position="101"/>
    </location>
</feature>